<feature type="domain" description="DUF7812" evidence="2">
    <location>
        <begin position="128"/>
        <end position="621"/>
    </location>
</feature>
<evidence type="ECO:0000259" key="2">
    <source>
        <dbReference type="Pfam" id="PF25104"/>
    </source>
</evidence>
<keyword evidence="4" id="KW-1185">Reference proteome</keyword>
<gene>
    <name evidence="3" type="ORF">RCOM_0304050</name>
</gene>
<reference evidence="4" key="1">
    <citation type="journal article" date="2010" name="Nat. Biotechnol.">
        <title>Draft genome sequence of the oilseed species Ricinus communis.</title>
        <authorList>
            <person name="Chan A.P."/>
            <person name="Crabtree J."/>
            <person name="Zhao Q."/>
            <person name="Lorenzi H."/>
            <person name="Orvis J."/>
            <person name="Puiu D."/>
            <person name="Melake-Berhan A."/>
            <person name="Jones K.M."/>
            <person name="Redman J."/>
            <person name="Chen G."/>
            <person name="Cahoon E.B."/>
            <person name="Gedil M."/>
            <person name="Stanke M."/>
            <person name="Haas B.J."/>
            <person name="Wortman J.R."/>
            <person name="Fraser-Liggett C.M."/>
            <person name="Ravel J."/>
            <person name="Rabinowicz P.D."/>
        </authorList>
    </citation>
    <scope>NUCLEOTIDE SEQUENCE [LARGE SCALE GENOMIC DNA]</scope>
    <source>
        <strain evidence="4">cv. Hale</strain>
    </source>
</reference>
<feature type="region of interest" description="Disordered" evidence="1">
    <location>
        <begin position="1"/>
        <end position="20"/>
    </location>
</feature>
<dbReference type="eggNOG" id="ENOG502QSWA">
    <property type="taxonomic scope" value="Eukaryota"/>
</dbReference>
<organism evidence="3 4">
    <name type="scientific">Ricinus communis</name>
    <name type="common">Castor bean</name>
    <dbReference type="NCBI Taxonomy" id="3988"/>
    <lineage>
        <taxon>Eukaryota</taxon>
        <taxon>Viridiplantae</taxon>
        <taxon>Streptophyta</taxon>
        <taxon>Embryophyta</taxon>
        <taxon>Tracheophyta</taxon>
        <taxon>Spermatophyta</taxon>
        <taxon>Magnoliopsida</taxon>
        <taxon>eudicotyledons</taxon>
        <taxon>Gunneridae</taxon>
        <taxon>Pentapetalae</taxon>
        <taxon>rosids</taxon>
        <taxon>fabids</taxon>
        <taxon>Malpighiales</taxon>
        <taxon>Euphorbiaceae</taxon>
        <taxon>Acalyphoideae</taxon>
        <taxon>Acalypheae</taxon>
        <taxon>Ricinus</taxon>
    </lineage>
</organism>
<evidence type="ECO:0000313" key="3">
    <source>
        <dbReference type="EMBL" id="EEF31826.1"/>
    </source>
</evidence>
<dbReference type="Pfam" id="PF25104">
    <property type="entry name" value="DUF7812"/>
    <property type="match status" value="1"/>
</dbReference>
<dbReference type="InParanoid" id="B9SX39"/>
<dbReference type="PANTHER" id="PTHR36786:SF1">
    <property type="entry name" value="2-ISOPROPYLMALATE SYNTHASE"/>
    <property type="match status" value="1"/>
</dbReference>
<feature type="compositionally biased region" description="Basic residues" evidence="1">
    <location>
        <begin position="1"/>
        <end position="19"/>
    </location>
</feature>
<proteinExistence type="predicted"/>
<protein>
    <recommendedName>
        <fullName evidence="2">DUF7812 domain-containing protein</fullName>
    </recommendedName>
</protein>
<name>B9SX39_RICCO</name>
<accession>B9SX39</accession>
<dbReference type="Proteomes" id="UP000008311">
    <property type="component" value="Unassembled WGS sequence"/>
</dbReference>
<evidence type="ECO:0000313" key="4">
    <source>
        <dbReference type="Proteomes" id="UP000008311"/>
    </source>
</evidence>
<dbReference type="InterPro" id="IPR056714">
    <property type="entry name" value="DUF7812"/>
</dbReference>
<dbReference type="OrthoDB" id="1882119at2759"/>
<dbReference type="FunCoup" id="B9SX39">
    <property type="interactions" value="169"/>
</dbReference>
<dbReference type="PANTHER" id="PTHR36786">
    <property type="entry name" value="2-ISOPROPYLMALATE SYNTHASE"/>
    <property type="match status" value="1"/>
</dbReference>
<dbReference type="EMBL" id="EQ974216">
    <property type="protein sequence ID" value="EEF31826.1"/>
    <property type="molecule type" value="Genomic_DNA"/>
</dbReference>
<sequence>MGAGKKKRHALTRKTHSQSHMHTLMSSIQYLEGLNPANLKKLYAMLLHLSLNKSTLSCSNCESGDVELDKCGVKLVKEIYDLSDVLFKELEWRFKELFSALHDVSATWGSGNSKLTTYIWAKSEELMLLLRCCMSMLDLIEFNHNLLMEKGKLLLSVLRRLFSFELSGGGGADGNEKASTAFKRFVSVECPYVSGDCTTSVIEEFVASKSSSEPSDSCCTLLCAVLEVIADELLVHKSLREYFMLIDSASLKSEMLFNIQFGHGNIGSVLEVVCAHFVLSVSSEQGSINFINRLFWCHREDLRTPEISFPASLSLLLNPVVLSAPKMFQAYLILLVSEAIGICTSSENMMLDVQLMDWHSTAFERSVILYNRHMSSFHPNSHHLARNGSFLKLTMDGSSPLNFKSFLLQATVDKVYHLIATSKSSWDSYLSKMSCRTNSDLVASSIAYVKENICSFDESYKDEILSILNCIILGSSSDDTCNTLFLKGETSFQDIYLLASILKLMSSSMLQAIQYMRFFGISGCQKSSTDFSSSKEYNYLVHILGCFQQFSIHLPIQNFLNEMMQSHSARHKDSKWMLLHLSGLLSLSYASGIDFLVKGCLFTMMMLLNLFIIEEGDLSALRSLRGSRSKSYSSKSPDNVEEVMVVRKSTELISSKFQKIQDTYLRTRSHVVSDKRKQDNQAETSEYSCVLNGLDSAVTVASNTEEICNGEMFLKCILGKNSKEPDFDDLADFVACKPGKDYSDWLKGREKLRQRKYKKMIKLRWKKKKSAWNSMR</sequence>
<evidence type="ECO:0000256" key="1">
    <source>
        <dbReference type="SAM" id="MobiDB-lite"/>
    </source>
</evidence>
<dbReference type="KEGG" id="rcu:8269754"/>
<dbReference type="STRING" id="3988.B9SX39"/>
<dbReference type="AlphaFoldDB" id="B9SX39"/>